<reference evidence="1" key="1">
    <citation type="journal article" date="2020" name="Stud. Mycol.">
        <title>101 Dothideomycetes genomes: a test case for predicting lifestyles and emergence of pathogens.</title>
        <authorList>
            <person name="Haridas S."/>
            <person name="Albert R."/>
            <person name="Binder M."/>
            <person name="Bloem J."/>
            <person name="Labutti K."/>
            <person name="Salamov A."/>
            <person name="Andreopoulos B."/>
            <person name="Baker S."/>
            <person name="Barry K."/>
            <person name="Bills G."/>
            <person name="Bluhm B."/>
            <person name="Cannon C."/>
            <person name="Castanera R."/>
            <person name="Culley D."/>
            <person name="Daum C."/>
            <person name="Ezra D."/>
            <person name="Gonzalez J."/>
            <person name="Henrissat B."/>
            <person name="Kuo A."/>
            <person name="Liang C."/>
            <person name="Lipzen A."/>
            <person name="Lutzoni F."/>
            <person name="Magnuson J."/>
            <person name="Mondo S."/>
            <person name="Nolan M."/>
            <person name="Ohm R."/>
            <person name="Pangilinan J."/>
            <person name="Park H.-J."/>
            <person name="Ramirez L."/>
            <person name="Alfaro M."/>
            <person name="Sun H."/>
            <person name="Tritt A."/>
            <person name="Yoshinaga Y."/>
            <person name="Zwiers L.-H."/>
            <person name="Turgeon B."/>
            <person name="Goodwin S."/>
            <person name="Spatafora J."/>
            <person name="Crous P."/>
            <person name="Grigoriev I."/>
        </authorList>
    </citation>
    <scope>NUCLEOTIDE SEQUENCE</scope>
    <source>
        <strain evidence="1">ATCC 16933</strain>
    </source>
</reference>
<sequence length="151" mass="15855">MFLSAGGELWITSCPMGCALDKPLSVHSAIPSLAGGRPWCRASAAASCIRPKHPPIVPHELAGSRVVWSVRSRSVGPPRAGQPCAGLQWRANGGGAPTLTLRWFQSLRMCSRLGCSVGGLIVLKVAFKLHALQEVHKSVVSPSRPSVSGLG</sequence>
<dbReference type="EMBL" id="MU001677">
    <property type="protein sequence ID" value="KAF2458810.1"/>
    <property type="molecule type" value="Genomic_DNA"/>
</dbReference>
<proteinExistence type="predicted"/>
<protein>
    <submittedName>
        <fullName evidence="1">Uncharacterized protein</fullName>
    </submittedName>
</protein>
<evidence type="ECO:0000313" key="1">
    <source>
        <dbReference type="EMBL" id="KAF2458810.1"/>
    </source>
</evidence>
<evidence type="ECO:0000313" key="2">
    <source>
        <dbReference type="Proteomes" id="UP000799766"/>
    </source>
</evidence>
<organism evidence="1 2">
    <name type="scientific">Lineolata rhizophorae</name>
    <dbReference type="NCBI Taxonomy" id="578093"/>
    <lineage>
        <taxon>Eukaryota</taxon>
        <taxon>Fungi</taxon>
        <taxon>Dikarya</taxon>
        <taxon>Ascomycota</taxon>
        <taxon>Pezizomycotina</taxon>
        <taxon>Dothideomycetes</taxon>
        <taxon>Dothideomycetes incertae sedis</taxon>
        <taxon>Lineolatales</taxon>
        <taxon>Lineolataceae</taxon>
        <taxon>Lineolata</taxon>
    </lineage>
</organism>
<keyword evidence="2" id="KW-1185">Reference proteome</keyword>
<name>A0A6A6P444_9PEZI</name>
<accession>A0A6A6P444</accession>
<gene>
    <name evidence="1" type="ORF">BDY21DRAFT_212258</name>
</gene>
<dbReference type="AlphaFoldDB" id="A0A6A6P444"/>
<dbReference type="Proteomes" id="UP000799766">
    <property type="component" value="Unassembled WGS sequence"/>
</dbReference>